<dbReference type="EMBL" id="MNBE01000310">
    <property type="protein sequence ID" value="OKP10787.1"/>
    <property type="molecule type" value="Genomic_DNA"/>
</dbReference>
<feature type="region of interest" description="Disordered" evidence="1">
    <location>
        <begin position="370"/>
        <end position="421"/>
    </location>
</feature>
<organism evidence="2 3">
    <name type="scientific">Penicillium subrubescens</name>
    <dbReference type="NCBI Taxonomy" id="1316194"/>
    <lineage>
        <taxon>Eukaryota</taxon>
        <taxon>Fungi</taxon>
        <taxon>Dikarya</taxon>
        <taxon>Ascomycota</taxon>
        <taxon>Pezizomycotina</taxon>
        <taxon>Eurotiomycetes</taxon>
        <taxon>Eurotiomycetidae</taxon>
        <taxon>Eurotiales</taxon>
        <taxon>Aspergillaceae</taxon>
        <taxon>Penicillium</taxon>
    </lineage>
</organism>
<keyword evidence="3" id="KW-1185">Reference proteome</keyword>
<sequence length="421" mass="46107">MPPPRKGGGEAPPAGDGKRPRKEKRQLVRWDQELDTLLLLTVQSACNLTGVKVPWEKVAELMGPKFTEGAIVQHLSKLRIRREGAGQRVPPPLRRSVTAAAAASGGGKGSLKSVNNSRKRKSRSDVVDDDFSDGLDAQEEDKSDPEYIQNKKKHKSKRFSFSTSKKSNKIMEDDDDDDDTLMCGGAPFLQHADADLESEQYESDDDDEDAEHDDDYDSDSYRAAKLKLEEASPTPRQSRVVKLPISLGNRGQGAMKSILGQANATAPPLAMGRPHNQNFYTNDPAMMNNNPSSMFVPQGPWNPGQMPTSQAPENMYQSAPMQPAHVFWPQPTPVVNNQMLHPGEFVWSHHAPAFATRQGGTLAVSGLPASTWDSSSATVEAPSAPSMGMNPSDWFMSNPFGQDDDEEGQGDFKKLEGGEEY</sequence>
<dbReference type="AlphaFoldDB" id="A0A1Q5UE94"/>
<dbReference type="Proteomes" id="UP000186955">
    <property type="component" value="Unassembled WGS sequence"/>
</dbReference>
<evidence type="ECO:0000256" key="1">
    <source>
        <dbReference type="SAM" id="MobiDB-lite"/>
    </source>
</evidence>
<feature type="region of interest" description="Disordered" evidence="1">
    <location>
        <begin position="1"/>
        <end position="25"/>
    </location>
</feature>
<name>A0A1Q5UE94_9EURO</name>
<feature type="region of interest" description="Disordered" evidence="1">
    <location>
        <begin position="100"/>
        <end position="186"/>
    </location>
</feature>
<reference evidence="2 3" key="1">
    <citation type="submission" date="2016-10" db="EMBL/GenBank/DDBJ databases">
        <title>Genome sequence of the ascomycete fungus Penicillium subrubescens.</title>
        <authorList>
            <person name="De Vries R.P."/>
            <person name="Peng M."/>
            <person name="Dilokpimol A."/>
            <person name="Hilden K."/>
            <person name="Makela M.R."/>
            <person name="Grigoriev I."/>
            <person name="Riley R."/>
            <person name="Granchi Z."/>
        </authorList>
    </citation>
    <scope>NUCLEOTIDE SEQUENCE [LARGE SCALE GENOMIC DNA]</scope>
    <source>
        <strain evidence="2 3">CBS 132785</strain>
    </source>
</reference>
<feature type="compositionally biased region" description="Acidic residues" evidence="1">
    <location>
        <begin position="127"/>
        <end position="143"/>
    </location>
</feature>
<evidence type="ECO:0000313" key="2">
    <source>
        <dbReference type="EMBL" id="OKP10787.1"/>
    </source>
</evidence>
<proteinExistence type="predicted"/>
<accession>A0A1Q5UE94</accession>
<evidence type="ECO:0000313" key="3">
    <source>
        <dbReference type="Proteomes" id="UP000186955"/>
    </source>
</evidence>
<gene>
    <name evidence="2" type="ORF">PENSUB_3607</name>
</gene>
<feature type="compositionally biased region" description="Basic and acidic residues" evidence="1">
    <location>
        <begin position="410"/>
        <end position="421"/>
    </location>
</feature>
<dbReference type="STRING" id="1316194.A0A1Q5UE94"/>
<feature type="region of interest" description="Disordered" evidence="1">
    <location>
        <begin position="198"/>
        <end position="217"/>
    </location>
</feature>
<evidence type="ECO:0008006" key="4">
    <source>
        <dbReference type="Google" id="ProtNLM"/>
    </source>
</evidence>
<comment type="caution">
    <text evidence="2">The sequence shown here is derived from an EMBL/GenBank/DDBJ whole genome shotgun (WGS) entry which is preliminary data.</text>
</comment>
<protein>
    <recommendedName>
        <fullName evidence="4">Myb-like domain-containing protein</fullName>
    </recommendedName>
</protein>